<comment type="caution">
    <text evidence="3">The sequence shown here is derived from an EMBL/GenBank/DDBJ whole genome shotgun (WGS) entry which is preliminary data.</text>
</comment>
<dbReference type="Gene3D" id="1.20.59.10">
    <property type="entry name" value="Chorismate mutase"/>
    <property type="match status" value="1"/>
</dbReference>
<dbReference type="PANTHER" id="PTHR38041">
    <property type="entry name" value="CHORISMATE MUTASE"/>
    <property type="match status" value="1"/>
</dbReference>
<dbReference type="EMBL" id="PFSC01000188">
    <property type="protein sequence ID" value="PJC30160.1"/>
    <property type="molecule type" value="Genomic_DNA"/>
</dbReference>
<accession>A0A2M8EWB0</accession>
<dbReference type="AlphaFoldDB" id="A0A2M8EWB0"/>
<gene>
    <name evidence="3" type="ORF">CO051_07185</name>
</gene>
<dbReference type="PANTHER" id="PTHR38041:SF1">
    <property type="entry name" value="CHORISMATE MUTASE"/>
    <property type="match status" value="1"/>
</dbReference>
<protein>
    <recommendedName>
        <fullName evidence="2">Chorismate mutase domain-containing protein</fullName>
    </recommendedName>
</protein>
<evidence type="ECO:0000313" key="3">
    <source>
        <dbReference type="EMBL" id="PJC30160.1"/>
    </source>
</evidence>
<dbReference type="GO" id="GO:0004106">
    <property type="term" value="F:chorismate mutase activity"/>
    <property type="evidence" value="ECO:0007669"/>
    <property type="project" value="InterPro"/>
</dbReference>
<sequence>MTHIETLRKSINEIDHQIIKLLTKRMDHAKSIGMLKKAQGISPFHEGRWKEVLSDRLLLAQEYGLSEELVKKLWNTMHEYAIEVEKRV</sequence>
<dbReference type="InterPro" id="IPR036979">
    <property type="entry name" value="CM_dom_sf"/>
</dbReference>
<proteinExistence type="predicted"/>
<dbReference type="InterPro" id="IPR002701">
    <property type="entry name" value="CM_II_prokaryot"/>
</dbReference>
<dbReference type="SUPFAM" id="SSF48600">
    <property type="entry name" value="Chorismate mutase II"/>
    <property type="match status" value="1"/>
</dbReference>
<dbReference type="GO" id="GO:0009697">
    <property type="term" value="P:salicylic acid biosynthetic process"/>
    <property type="evidence" value="ECO:0007669"/>
    <property type="project" value="TreeGrafter"/>
</dbReference>
<name>A0A2M8EWB0_9BACT</name>
<dbReference type="Proteomes" id="UP000231383">
    <property type="component" value="Unassembled WGS sequence"/>
</dbReference>
<evidence type="ECO:0000313" key="4">
    <source>
        <dbReference type="Proteomes" id="UP000231383"/>
    </source>
</evidence>
<feature type="domain" description="Chorismate mutase" evidence="2">
    <location>
        <begin position="1"/>
        <end position="88"/>
    </location>
</feature>
<keyword evidence="1" id="KW-0413">Isomerase</keyword>
<organism evidence="3 4">
    <name type="scientific">Candidatus Roizmanbacteria bacterium CG_4_9_14_0_2_um_filter_39_13</name>
    <dbReference type="NCBI Taxonomy" id="1974839"/>
    <lineage>
        <taxon>Bacteria</taxon>
        <taxon>Candidatus Roizmaniibacteriota</taxon>
    </lineage>
</organism>
<dbReference type="InterPro" id="IPR051331">
    <property type="entry name" value="Chorismate_mutase-related"/>
</dbReference>
<dbReference type="SMART" id="SM00830">
    <property type="entry name" value="CM_2"/>
    <property type="match status" value="1"/>
</dbReference>
<dbReference type="InterPro" id="IPR036263">
    <property type="entry name" value="Chorismate_II_sf"/>
</dbReference>
<reference evidence="4" key="1">
    <citation type="submission" date="2017-09" db="EMBL/GenBank/DDBJ databases">
        <title>Depth-based differentiation of microbial function through sediment-hosted aquifers and enrichment of novel symbionts in the deep terrestrial subsurface.</title>
        <authorList>
            <person name="Probst A.J."/>
            <person name="Ladd B."/>
            <person name="Jarett J.K."/>
            <person name="Geller-Mcgrath D.E."/>
            <person name="Sieber C.M.K."/>
            <person name="Emerson J.B."/>
            <person name="Anantharaman K."/>
            <person name="Thomas B.C."/>
            <person name="Malmstrom R."/>
            <person name="Stieglmeier M."/>
            <person name="Klingl A."/>
            <person name="Woyke T."/>
            <person name="Ryan C.M."/>
            <person name="Banfield J.F."/>
        </authorList>
    </citation>
    <scope>NUCLEOTIDE SEQUENCE [LARGE SCALE GENOMIC DNA]</scope>
</reference>
<dbReference type="GO" id="GO:0046417">
    <property type="term" value="P:chorismate metabolic process"/>
    <property type="evidence" value="ECO:0007669"/>
    <property type="project" value="InterPro"/>
</dbReference>
<dbReference type="Pfam" id="PF01817">
    <property type="entry name" value="CM_2"/>
    <property type="match status" value="1"/>
</dbReference>
<dbReference type="PROSITE" id="PS51168">
    <property type="entry name" value="CHORISMATE_MUT_2"/>
    <property type="match status" value="1"/>
</dbReference>
<evidence type="ECO:0000256" key="1">
    <source>
        <dbReference type="ARBA" id="ARBA00023235"/>
    </source>
</evidence>
<evidence type="ECO:0000259" key="2">
    <source>
        <dbReference type="PROSITE" id="PS51168"/>
    </source>
</evidence>